<comment type="caution">
    <text evidence="2">The sequence shown here is derived from an EMBL/GenBank/DDBJ whole genome shotgun (WGS) entry which is preliminary data.</text>
</comment>
<name>A0A6N8I316_9FIRM</name>
<evidence type="ECO:0000313" key="3">
    <source>
        <dbReference type="Proteomes" id="UP000469440"/>
    </source>
</evidence>
<evidence type="ECO:0000256" key="1">
    <source>
        <dbReference type="SAM" id="Phobius"/>
    </source>
</evidence>
<dbReference type="Pfam" id="PF20040">
    <property type="entry name" value="DUF6442"/>
    <property type="match status" value="1"/>
</dbReference>
<dbReference type="EMBL" id="VWXL01000092">
    <property type="protein sequence ID" value="MVB12402.1"/>
    <property type="molecule type" value="Genomic_DNA"/>
</dbReference>
<evidence type="ECO:0000313" key="2">
    <source>
        <dbReference type="EMBL" id="MVB12402.1"/>
    </source>
</evidence>
<keyword evidence="3" id="KW-1185">Reference proteome</keyword>
<dbReference type="InterPro" id="IPR045620">
    <property type="entry name" value="DUF6442"/>
</dbReference>
<reference evidence="2 3" key="1">
    <citation type="submission" date="2019-09" db="EMBL/GenBank/DDBJ databases">
        <title>Genome sequence of Clostridium sp. EA1.</title>
        <authorList>
            <person name="Poehlein A."/>
            <person name="Bengelsdorf F.R."/>
            <person name="Daniel R."/>
        </authorList>
    </citation>
    <scope>NUCLEOTIDE SEQUENCE [LARGE SCALE GENOMIC DNA]</scope>
    <source>
        <strain evidence="2 3">EA1</strain>
    </source>
</reference>
<keyword evidence="1" id="KW-0812">Transmembrane</keyword>
<organism evidence="2 3">
    <name type="scientific">Caproicibacter fermentans</name>
    <dbReference type="NCBI Taxonomy" id="2576756"/>
    <lineage>
        <taxon>Bacteria</taxon>
        <taxon>Bacillati</taxon>
        <taxon>Bacillota</taxon>
        <taxon>Clostridia</taxon>
        <taxon>Eubacteriales</taxon>
        <taxon>Acutalibacteraceae</taxon>
        <taxon>Caproicibacter</taxon>
    </lineage>
</organism>
<keyword evidence="1" id="KW-1133">Transmembrane helix</keyword>
<proteinExistence type="predicted"/>
<gene>
    <name evidence="2" type="ORF">CAFE_31380</name>
</gene>
<feature type="transmembrane region" description="Helical" evidence="1">
    <location>
        <begin position="64"/>
        <end position="85"/>
    </location>
</feature>
<dbReference type="Proteomes" id="UP000469440">
    <property type="component" value="Unassembled WGS sequence"/>
</dbReference>
<accession>A0A6N8I316</accession>
<feature type="transmembrane region" description="Helical" evidence="1">
    <location>
        <begin position="15"/>
        <end position="33"/>
    </location>
</feature>
<dbReference type="AlphaFoldDB" id="A0A6N8I316"/>
<dbReference type="PROSITE" id="PS51257">
    <property type="entry name" value="PROKAR_LIPOPROTEIN"/>
    <property type="match status" value="1"/>
</dbReference>
<sequence length="86" mass="9559">MHQRNPKSGKETSPLSYGITSILIVIFIIVSCLRKENPYDIVSLSACVEALESYKKMKTTRAKIDIVIFIASVVVCISALLLFLII</sequence>
<protein>
    <submittedName>
        <fullName evidence="2">Uncharacterized protein</fullName>
    </submittedName>
</protein>
<keyword evidence="1" id="KW-0472">Membrane</keyword>